<dbReference type="VEuPathDB" id="FungiDB:PTTG_01334"/>
<name>A0A180GZL3_PUCT1</name>
<protein>
    <submittedName>
        <fullName evidence="2 3">Uncharacterized protein</fullName>
    </submittedName>
</protein>
<keyword evidence="1" id="KW-0732">Signal</keyword>
<keyword evidence="4" id="KW-1185">Reference proteome</keyword>
<organism evidence="2">
    <name type="scientific">Puccinia triticina (isolate 1-1 / race 1 (BBBD))</name>
    <name type="common">Brown leaf rust fungus</name>
    <dbReference type="NCBI Taxonomy" id="630390"/>
    <lineage>
        <taxon>Eukaryota</taxon>
        <taxon>Fungi</taxon>
        <taxon>Dikarya</taxon>
        <taxon>Basidiomycota</taxon>
        <taxon>Pucciniomycotina</taxon>
        <taxon>Pucciniomycetes</taxon>
        <taxon>Pucciniales</taxon>
        <taxon>Pucciniaceae</taxon>
        <taxon>Puccinia</taxon>
    </lineage>
</organism>
<reference evidence="2" key="2">
    <citation type="submission" date="2016-05" db="EMBL/GenBank/DDBJ databases">
        <title>Comparative analysis highlights variable genome content of wheat rusts and divergence of the mating loci.</title>
        <authorList>
            <person name="Cuomo C.A."/>
            <person name="Bakkeren G."/>
            <person name="Szabo L."/>
            <person name="Khalil H."/>
            <person name="Joly D."/>
            <person name="Goldberg J."/>
            <person name="Young S."/>
            <person name="Zeng Q."/>
            <person name="Fellers J."/>
        </authorList>
    </citation>
    <scope>NUCLEOTIDE SEQUENCE [LARGE SCALE GENOMIC DNA]</scope>
    <source>
        <strain evidence="2">1-1 BBBD Race 1</strain>
    </source>
</reference>
<dbReference type="EMBL" id="ADAS02000010">
    <property type="protein sequence ID" value="OAV97809.1"/>
    <property type="molecule type" value="Genomic_DNA"/>
</dbReference>
<reference evidence="3" key="4">
    <citation type="submission" date="2025-05" db="UniProtKB">
        <authorList>
            <consortium name="EnsemblFungi"/>
        </authorList>
    </citation>
    <scope>IDENTIFICATION</scope>
    <source>
        <strain evidence="3">isolate 1-1 / race 1 (BBBD)</strain>
    </source>
</reference>
<dbReference type="AlphaFoldDB" id="A0A180GZL3"/>
<accession>A0A180GZL3</accession>
<dbReference type="EnsemblFungi" id="PTTG_01334-t43_1">
    <property type="protein sequence ID" value="PTTG_01334-t43_1-p1"/>
    <property type="gene ID" value="PTTG_01334"/>
</dbReference>
<feature type="signal peptide" evidence="1">
    <location>
        <begin position="1"/>
        <end position="20"/>
    </location>
</feature>
<proteinExistence type="predicted"/>
<sequence length="247" mass="24668">MRVSCLFVSVAIMLAGEIQSLPVLGLRSLPLLGNDGQLVDTVSNTLHPVTGNLTGNLLDVSADGDVLSEVDLVGDEGLLSSEGPLGGIVGSLRRRQGLMVPDTLGSVANGVQVMSVLGSVGSILPVTQALTSQVGGLSGGLHKSAPVAALPVGLTSLLKRNSTVNSLPLVGSIPGASSLPSLNKLPLISSLPSFSSLPLISSVPSFSSLPLISSVPSFSSLPLISSVPGISKLSSGLPSPASLGSLL</sequence>
<dbReference type="STRING" id="630390.A0A180GZL3"/>
<evidence type="ECO:0000313" key="3">
    <source>
        <dbReference type="EnsemblFungi" id="PTTG_01334-t43_1-p1"/>
    </source>
</evidence>
<reference evidence="3 4" key="3">
    <citation type="journal article" date="2017" name="G3 (Bethesda)">
        <title>Comparative analysis highlights variable genome content of wheat rusts and divergence of the mating loci.</title>
        <authorList>
            <person name="Cuomo C.A."/>
            <person name="Bakkeren G."/>
            <person name="Khalil H.B."/>
            <person name="Panwar V."/>
            <person name="Joly D."/>
            <person name="Linning R."/>
            <person name="Sakthikumar S."/>
            <person name="Song X."/>
            <person name="Adiconis X."/>
            <person name="Fan L."/>
            <person name="Goldberg J.M."/>
            <person name="Levin J.Z."/>
            <person name="Young S."/>
            <person name="Zeng Q."/>
            <person name="Anikster Y."/>
            <person name="Bruce M."/>
            <person name="Wang M."/>
            <person name="Yin C."/>
            <person name="McCallum B."/>
            <person name="Szabo L.J."/>
            <person name="Hulbert S."/>
            <person name="Chen X."/>
            <person name="Fellers J.P."/>
        </authorList>
    </citation>
    <scope>NUCLEOTIDE SEQUENCE</scope>
    <source>
        <strain evidence="4">Isolate 1-1 / race 1 (BBBD)</strain>
        <strain evidence="3">isolate 1-1 / race 1 (BBBD)</strain>
    </source>
</reference>
<evidence type="ECO:0000313" key="2">
    <source>
        <dbReference type="EMBL" id="OAV97809.1"/>
    </source>
</evidence>
<evidence type="ECO:0000313" key="4">
    <source>
        <dbReference type="Proteomes" id="UP000005240"/>
    </source>
</evidence>
<feature type="chain" id="PRO_5008110480" evidence="1">
    <location>
        <begin position="21"/>
        <end position="247"/>
    </location>
</feature>
<evidence type="ECO:0000256" key="1">
    <source>
        <dbReference type="SAM" id="SignalP"/>
    </source>
</evidence>
<reference evidence="2" key="1">
    <citation type="submission" date="2009-11" db="EMBL/GenBank/DDBJ databases">
        <authorList>
            <consortium name="The Broad Institute Genome Sequencing Platform"/>
            <person name="Ward D."/>
            <person name="Feldgarden M."/>
            <person name="Earl A."/>
            <person name="Young S.K."/>
            <person name="Zeng Q."/>
            <person name="Koehrsen M."/>
            <person name="Alvarado L."/>
            <person name="Berlin A."/>
            <person name="Bochicchio J."/>
            <person name="Borenstein D."/>
            <person name="Chapman S.B."/>
            <person name="Chen Z."/>
            <person name="Engels R."/>
            <person name="Freedman E."/>
            <person name="Gellesch M."/>
            <person name="Goldberg J."/>
            <person name="Griggs A."/>
            <person name="Gujja S."/>
            <person name="Heilman E."/>
            <person name="Heiman D."/>
            <person name="Hepburn T."/>
            <person name="Howarth C."/>
            <person name="Jen D."/>
            <person name="Larson L."/>
            <person name="Lewis B."/>
            <person name="Mehta T."/>
            <person name="Park D."/>
            <person name="Pearson M."/>
            <person name="Roberts A."/>
            <person name="Saif S."/>
            <person name="Shea T."/>
            <person name="Shenoy N."/>
            <person name="Sisk P."/>
            <person name="Stolte C."/>
            <person name="Sykes S."/>
            <person name="Thomson T."/>
            <person name="Walk T."/>
            <person name="White J."/>
            <person name="Yandava C."/>
            <person name="Izard J."/>
            <person name="Baranova O.V."/>
            <person name="Blanton J.M."/>
            <person name="Tanner A.C."/>
            <person name="Dewhirst F.E."/>
            <person name="Haas B."/>
            <person name="Nusbaum C."/>
            <person name="Birren B."/>
        </authorList>
    </citation>
    <scope>NUCLEOTIDE SEQUENCE [LARGE SCALE GENOMIC DNA]</scope>
    <source>
        <strain evidence="2">1-1 BBBD Race 1</strain>
    </source>
</reference>
<dbReference type="Proteomes" id="UP000005240">
    <property type="component" value="Unassembled WGS sequence"/>
</dbReference>
<gene>
    <name evidence="2" type="ORF">PTTG_01334</name>
</gene>